<feature type="non-terminal residue" evidence="9">
    <location>
        <position position="1"/>
    </location>
</feature>
<name>A0A7L3WE48_9GRUI</name>
<gene>
    <name evidence="9" type="primary">Lypd3</name>
    <name evidence="9" type="ORF">ATLROG_R13912</name>
</gene>
<dbReference type="PANTHER" id="PTHR10624:SF8">
    <property type="entry name" value="LY6_PLAUR DOMAIN-CONTAINING PROTEIN 3"/>
    <property type="match status" value="1"/>
</dbReference>
<dbReference type="Proteomes" id="UP000518911">
    <property type="component" value="Unassembled WGS sequence"/>
</dbReference>
<evidence type="ECO:0000256" key="7">
    <source>
        <dbReference type="ARBA" id="ARBA00023288"/>
    </source>
</evidence>
<proteinExistence type="predicted"/>
<keyword evidence="6" id="KW-0325">Glycoprotein</keyword>
<evidence type="ECO:0000313" key="10">
    <source>
        <dbReference type="Proteomes" id="UP000518911"/>
    </source>
</evidence>
<evidence type="ECO:0000256" key="8">
    <source>
        <dbReference type="SAM" id="MobiDB-lite"/>
    </source>
</evidence>
<dbReference type="GO" id="GO:0030154">
    <property type="term" value="P:cell differentiation"/>
    <property type="evidence" value="ECO:0007669"/>
    <property type="project" value="UniProtKB-ARBA"/>
</dbReference>
<evidence type="ECO:0000256" key="1">
    <source>
        <dbReference type="ARBA" id="ARBA00004609"/>
    </source>
</evidence>
<dbReference type="AlphaFoldDB" id="A0A7L3WE48"/>
<comment type="caution">
    <text evidence="9">The sequence shown here is derived from an EMBL/GenBank/DDBJ whole genome shotgun (WGS) entry which is preliminary data.</text>
</comment>
<dbReference type="OrthoDB" id="9834667at2759"/>
<evidence type="ECO:0000256" key="6">
    <source>
        <dbReference type="ARBA" id="ARBA00023180"/>
    </source>
</evidence>
<keyword evidence="3" id="KW-0336">GPI-anchor</keyword>
<evidence type="ECO:0000256" key="4">
    <source>
        <dbReference type="ARBA" id="ARBA00022729"/>
    </source>
</evidence>
<accession>A0A7L3WE48</accession>
<protein>
    <submittedName>
        <fullName evidence="9">LYPD3 protein</fullName>
    </submittedName>
</protein>
<keyword evidence="10" id="KW-1185">Reference proteome</keyword>
<evidence type="ECO:0000256" key="3">
    <source>
        <dbReference type="ARBA" id="ARBA00022622"/>
    </source>
</evidence>
<dbReference type="GO" id="GO:0005886">
    <property type="term" value="C:plasma membrane"/>
    <property type="evidence" value="ECO:0007669"/>
    <property type="project" value="UniProtKB-SubCell"/>
</dbReference>
<evidence type="ECO:0000313" key="9">
    <source>
        <dbReference type="EMBL" id="NXV75028.1"/>
    </source>
</evidence>
<evidence type="ECO:0000256" key="2">
    <source>
        <dbReference type="ARBA" id="ARBA00022475"/>
    </source>
</evidence>
<feature type="region of interest" description="Disordered" evidence="8">
    <location>
        <begin position="64"/>
        <end position="95"/>
    </location>
</feature>
<reference evidence="9 10" key="1">
    <citation type="submission" date="2019-09" db="EMBL/GenBank/DDBJ databases">
        <title>Bird 10,000 Genomes (B10K) Project - Family phase.</title>
        <authorList>
            <person name="Zhang G."/>
        </authorList>
    </citation>
    <scope>NUCLEOTIDE SEQUENCE [LARGE SCALE GENOMIC DNA]</scope>
    <source>
        <strain evidence="9">OUT-0055</strain>
        <tissue evidence="9">Blood</tissue>
    </source>
</reference>
<comment type="subcellular location">
    <subcellularLocation>
        <location evidence="1">Cell membrane</location>
        <topology evidence="1">Lipid-anchor</topology>
        <topology evidence="1">GPI-anchor</topology>
    </subcellularLocation>
</comment>
<dbReference type="EMBL" id="VZUJ01068266">
    <property type="protein sequence ID" value="NXV75028.1"/>
    <property type="molecule type" value="Genomic_DNA"/>
</dbReference>
<dbReference type="Gene3D" id="2.10.60.10">
    <property type="entry name" value="CD59"/>
    <property type="match status" value="1"/>
</dbReference>
<keyword evidence="7" id="KW-0449">Lipoprotein</keyword>
<dbReference type="InterPro" id="IPR045860">
    <property type="entry name" value="Snake_toxin-like_sf"/>
</dbReference>
<dbReference type="PANTHER" id="PTHR10624">
    <property type="entry name" value="UROKINASE PLASMINOGEN ACTIVATOR SURFACE RECEPTOR-RELATED"/>
    <property type="match status" value="1"/>
</dbReference>
<dbReference type="GO" id="GO:0098552">
    <property type="term" value="C:side of membrane"/>
    <property type="evidence" value="ECO:0007669"/>
    <property type="project" value="UniProtKB-KW"/>
</dbReference>
<keyword evidence="5" id="KW-0472">Membrane</keyword>
<feature type="non-terminal residue" evidence="9">
    <location>
        <position position="95"/>
    </location>
</feature>
<organism evidence="9 10">
    <name type="scientific">Atlantisia rogersi</name>
    <name type="common">Inaccessible Island rail</name>
    <dbReference type="NCBI Taxonomy" id="2478892"/>
    <lineage>
        <taxon>Eukaryota</taxon>
        <taxon>Metazoa</taxon>
        <taxon>Chordata</taxon>
        <taxon>Craniata</taxon>
        <taxon>Vertebrata</taxon>
        <taxon>Euteleostomi</taxon>
        <taxon>Archelosauria</taxon>
        <taxon>Archosauria</taxon>
        <taxon>Dinosauria</taxon>
        <taxon>Saurischia</taxon>
        <taxon>Theropoda</taxon>
        <taxon>Coelurosauria</taxon>
        <taxon>Aves</taxon>
        <taxon>Neognathae</taxon>
        <taxon>Neoaves</taxon>
        <taxon>Gruiformes</taxon>
        <taxon>Rallidae</taxon>
        <taxon>Atlantisia</taxon>
    </lineage>
</organism>
<keyword evidence="2" id="KW-1003">Cell membrane</keyword>
<dbReference type="SUPFAM" id="SSF57302">
    <property type="entry name" value="Snake toxin-like"/>
    <property type="match status" value="1"/>
</dbReference>
<keyword evidence="4" id="KW-0732">Signal</keyword>
<evidence type="ECO:0000256" key="5">
    <source>
        <dbReference type="ARBA" id="ARBA00023136"/>
    </source>
</evidence>
<sequence length="95" mass="9959">QCYGDLTGCFHGNVTLTLDGVTQWREVRGCARAERCGPETRGDATARLSGSCCPGALCNGPPANRTLFSPDRPRLQLLPHGHAPTKGAGGDVITP</sequence>